<dbReference type="InterPro" id="IPR045229">
    <property type="entry name" value="TPP_enz"/>
</dbReference>
<proteinExistence type="inferred from homology"/>
<dbReference type="GO" id="GO:0030976">
    <property type="term" value="F:thiamine pyrophosphate binding"/>
    <property type="evidence" value="ECO:0007669"/>
    <property type="project" value="InterPro"/>
</dbReference>
<feature type="domain" description="Thiamine pyrophosphate enzyme TPP-binding" evidence="2">
    <location>
        <begin position="1"/>
        <end position="63"/>
    </location>
</feature>
<evidence type="ECO:0000313" key="3">
    <source>
        <dbReference type="EMBL" id="MPN55018.1"/>
    </source>
</evidence>
<dbReference type="EMBL" id="VSSQ01123809">
    <property type="protein sequence ID" value="MPN55018.1"/>
    <property type="molecule type" value="Genomic_DNA"/>
</dbReference>
<accession>A0A645IUC6</accession>
<dbReference type="GO" id="GO:0050660">
    <property type="term" value="F:flavin adenine dinucleotide binding"/>
    <property type="evidence" value="ECO:0007669"/>
    <property type="project" value="TreeGrafter"/>
</dbReference>
<sequence>MVHQWQHLSYDGRFSHSEIPDSPDFVKLADAYGITAARVSDPDEVDEAIQTALDYPGPYVLDILISKDELVLPMVASGRPNNEMKGV</sequence>
<dbReference type="Pfam" id="PF02775">
    <property type="entry name" value="TPP_enzyme_C"/>
    <property type="match status" value="1"/>
</dbReference>
<reference evidence="3" key="1">
    <citation type="submission" date="2019-08" db="EMBL/GenBank/DDBJ databases">
        <authorList>
            <person name="Kucharzyk K."/>
            <person name="Murdoch R.W."/>
            <person name="Higgins S."/>
            <person name="Loffler F."/>
        </authorList>
    </citation>
    <scope>NUCLEOTIDE SEQUENCE</scope>
</reference>
<dbReference type="AlphaFoldDB" id="A0A645IUC6"/>
<dbReference type="GO" id="GO:0009097">
    <property type="term" value="P:isoleucine biosynthetic process"/>
    <property type="evidence" value="ECO:0007669"/>
    <property type="project" value="TreeGrafter"/>
</dbReference>
<dbReference type="Gene3D" id="3.40.50.970">
    <property type="match status" value="1"/>
</dbReference>
<keyword evidence="3" id="KW-0808">Transferase</keyword>
<organism evidence="3">
    <name type="scientific">bioreactor metagenome</name>
    <dbReference type="NCBI Taxonomy" id="1076179"/>
    <lineage>
        <taxon>unclassified sequences</taxon>
        <taxon>metagenomes</taxon>
        <taxon>ecological metagenomes</taxon>
    </lineage>
</organism>
<evidence type="ECO:0000259" key="2">
    <source>
        <dbReference type="Pfam" id="PF02775"/>
    </source>
</evidence>
<dbReference type="EC" id="2.2.1.6" evidence="3"/>
<dbReference type="SUPFAM" id="SSF52518">
    <property type="entry name" value="Thiamin diphosphate-binding fold (THDP-binding)"/>
    <property type="match status" value="1"/>
</dbReference>
<dbReference type="InterPro" id="IPR011766">
    <property type="entry name" value="TPP_enzyme_TPP-bd"/>
</dbReference>
<dbReference type="InterPro" id="IPR029061">
    <property type="entry name" value="THDP-binding"/>
</dbReference>
<gene>
    <name evidence="3" type="primary">ilvG_11</name>
    <name evidence="3" type="ORF">SDC9_202697</name>
</gene>
<dbReference type="GO" id="GO:0009099">
    <property type="term" value="P:L-valine biosynthetic process"/>
    <property type="evidence" value="ECO:0007669"/>
    <property type="project" value="TreeGrafter"/>
</dbReference>
<comment type="caution">
    <text evidence="3">The sequence shown here is derived from an EMBL/GenBank/DDBJ whole genome shotgun (WGS) entry which is preliminary data.</text>
</comment>
<dbReference type="GO" id="GO:0005948">
    <property type="term" value="C:acetolactate synthase complex"/>
    <property type="evidence" value="ECO:0007669"/>
    <property type="project" value="TreeGrafter"/>
</dbReference>
<dbReference type="PANTHER" id="PTHR18968">
    <property type="entry name" value="THIAMINE PYROPHOSPHATE ENZYMES"/>
    <property type="match status" value="1"/>
</dbReference>
<name>A0A645IUC6_9ZZZZ</name>
<dbReference type="GO" id="GO:0003984">
    <property type="term" value="F:acetolactate synthase activity"/>
    <property type="evidence" value="ECO:0007669"/>
    <property type="project" value="UniProtKB-EC"/>
</dbReference>
<dbReference type="PANTHER" id="PTHR18968:SF13">
    <property type="entry name" value="ACETOLACTATE SYNTHASE CATALYTIC SUBUNIT, MITOCHONDRIAL"/>
    <property type="match status" value="1"/>
</dbReference>
<comment type="similarity">
    <text evidence="1">Belongs to the TPP enzyme family.</text>
</comment>
<protein>
    <submittedName>
        <fullName evidence="3">Acetolactate synthase isozyme 2 large subunit</fullName>
        <ecNumber evidence="3">2.2.1.6</ecNumber>
    </submittedName>
</protein>
<evidence type="ECO:0000256" key="1">
    <source>
        <dbReference type="ARBA" id="ARBA00007812"/>
    </source>
</evidence>